<gene>
    <name evidence="2" type="ORF">GCM10010961_36430</name>
</gene>
<feature type="compositionally biased region" description="Low complexity" evidence="1">
    <location>
        <begin position="116"/>
        <end position="131"/>
    </location>
</feature>
<dbReference type="Proteomes" id="UP000611500">
    <property type="component" value="Unassembled WGS sequence"/>
</dbReference>
<sequence>MELALGRFLQALGHGEVLAAGHFGHGPRLRPVAELLNRDKEQEFVEFCATDRSLNCTIDTDYHYYLICQTEAGLTRARPEDFFEGFYAEKETNDFWGVGRFGEGEAAPVRAASAGSCRSGSGRSSGFSPGGTASPAWCPGR</sequence>
<reference evidence="2" key="2">
    <citation type="submission" date="2020-09" db="EMBL/GenBank/DDBJ databases">
        <authorList>
            <person name="Sun Q."/>
            <person name="Zhou Y."/>
        </authorList>
    </citation>
    <scope>NUCLEOTIDE SEQUENCE</scope>
    <source>
        <strain evidence="2">CGMCC 1.7081</strain>
    </source>
</reference>
<evidence type="ECO:0000313" key="3">
    <source>
        <dbReference type="Proteomes" id="UP000611500"/>
    </source>
</evidence>
<keyword evidence="3" id="KW-1185">Reference proteome</keyword>
<name>A0A8J3H8F2_9RHOB</name>
<evidence type="ECO:0000256" key="1">
    <source>
        <dbReference type="SAM" id="MobiDB-lite"/>
    </source>
</evidence>
<reference evidence="2" key="1">
    <citation type="journal article" date="2014" name="Int. J. Syst. Evol. Microbiol.">
        <title>Complete genome sequence of Corynebacterium casei LMG S-19264T (=DSM 44701T), isolated from a smear-ripened cheese.</title>
        <authorList>
            <consortium name="US DOE Joint Genome Institute (JGI-PGF)"/>
            <person name="Walter F."/>
            <person name="Albersmeier A."/>
            <person name="Kalinowski J."/>
            <person name="Ruckert C."/>
        </authorList>
    </citation>
    <scope>NUCLEOTIDE SEQUENCE</scope>
    <source>
        <strain evidence="2">CGMCC 1.7081</strain>
    </source>
</reference>
<feature type="region of interest" description="Disordered" evidence="1">
    <location>
        <begin position="116"/>
        <end position="141"/>
    </location>
</feature>
<comment type="caution">
    <text evidence="2">The sequence shown here is derived from an EMBL/GenBank/DDBJ whole genome shotgun (WGS) entry which is preliminary data.</text>
</comment>
<proteinExistence type="predicted"/>
<dbReference type="EMBL" id="BNAP01000025">
    <property type="protein sequence ID" value="GHH00029.1"/>
    <property type="molecule type" value="Genomic_DNA"/>
</dbReference>
<protein>
    <submittedName>
        <fullName evidence="2">Uncharacterized protein</fullName>
    </submittedName>
</protein>
<evidence type="ECO:0000313" key="2">
    <source>
        <dbReference type="EMBL" id="GHH00029.1"/>
    </source>
</evidence>
<dbReference type="AlphaFoldDB" id="A0A8J3H8F2"/>
<accession>A0A8J3H8F2</accession>
<organism evidence="2 3">
    <name type="scientific">Pseudodonghicola xiamenensis</name>
    <dbReference type="NCBI Taxonomy" id="337702"/>
    <lineage>
        <taxon>Bacteria</taxon>
        <taxon>Pseudomonadati</taxon>
        <taxon>Pseudomonadota</taxon>
        <taxon>Alphaproteobacteria</taxon>
        <taxon>Rhodobacterales</taxon>
        <taxon>Paracoccaceae</taxon>
        <taxon>Pseudodonghicola</taxon>
    </lineage>
</organism>